<comment type="caution">
    <text evidence="1">The sequence shown here is derived from an EMBL/GenBank/DDBJ whole genome shotgun (WGS) entry which is preliminary data.</text>
</comment>
<accession>A0A8H7UF82</accession>
<dbReference type="EMBL" id="JAEPRA010000012">
    <property type="protein sequence ID" value="KAG2177698.1"/>
    <property type="molecule type" value="Genomic_DNA"/>
</dbReference>
<proteinExistence type="predicted"/>
<evidence type="ECO:0000313" key="1">
    <source>
        <dbReference type="EMBL" id="KAG2177698.1"/>
    </source>
</evidence>
<protein>
    <submittedName>
        <fullName evidence="1">Uncharacterized protein</fullName>
    </submittedName>
</protein>
<sequence>MDCCHPFTPFISLPATCELCQQWLPNHSANCPRKGKPPSQWSLEDNEDDIIVDTDIQRVEEFKR</sequence>
<name>A0A8H7UF82_9FUNG</name>
<gene>
    <name evidence="1" type="ORF">INT44_008212</name>
</gene>
<organism evidence="1 2">
    <name type="scientific">Umbelopsis vinacea</name>
    <dbReference type="NCBI Taxonomy" id="44442"/>
    <lineage>
        <taxon>Eukaryota</taxon>
        <taxon>Fungi</taxon>
        <taxon>Fungi incertae sedis</taxon>
        <taxon>Mucoromycota</taxon>
        <taxon>Mucoromycotina</taxon>
        <taxon>Umbelopsidomycetes</taxon>
        <taxon>Umbelopsidales</taxon>
        <taxon>Umbelopsidaceae</taxon>
        <taxon>Umbelopsis</taxon>
    </lineage>
</organism>
<dbReference type="OrthoDB" id="2224642at2759"/>
<keyword evidence="2" id="KW-1185">Reference proteome</keyword>
<evidence type="ECO:0000313" key="2">
    <source>
        <dbReference type="Proteomes" id="UP000612746"/>
    </source>
</evidence>
<dbReference type="Proteomes" id="UP000612746">
    <property type="component" value="Unassembled WGS sequence"/>
</dbReference>
<reference evidence="1" key="1">
    <citation type="submission" date="2020-12" db="EMBL/GenBank/DDBJ databases">
        <title>Metabolic potential, ecology and presence of endohyphal bacteria is reflected in genomic diversity of Mucoromycotina.</title>
        <authorList>
            <person name="Muszewska A."/>
            <person name="Okrasinska A."/>
            <person name="Steczkiewicz K."/>
            <person name="Drgas O."/>
            <person name="Orlowska M."/>
            <person name="Perlinska-Lenart U."/>
            <person name="Aleksandrzak-Piekarczyk T."/>
            <person name="Szatraj K."/>
            <person name="Zielenkiewicz U."/>
            <person name="Pilsyk S."/>
            <person name="Malc E."/>
            <person name="Mieczkowski P."/>
            <person name="Kruszewska J.S."/>
            <person name="Biernat P."/>
            <person name="Pawlowska J."/>
        </authorList>
    </citation>
    <scope>NUCLEOTIDE SEQUENCE</scope>
    <source>
        <strain evidence="1">WA0000051536</strain>
    </source>
</reference>
<dbReference type="AlphaFoldDB" id="A0A8H7UF82"/>